<dbReference type="EMBL" id="BAABJE010000001">
    <property type="protein sequence ID" value="GAA4783094.1"/>
    <property type="molecule type" value="Genomic_DNA"/>
</dbReference>
<dbReference type="Proteomes" id="UP001499959">
    <property type="component" value="Unassembled WGS sequence"/>
</dbReference>
<feature type="transmembrane region" description="Helical" evidence="1">
    <location>
        <begin position="21"/>
        <end position="46"/>
    </location>
</feature>
<sequence length="349" mass="37160">MNTLSGRHSVRGRSARSAVGGLTLVELMIAMMLGLLVVGSATAIFISNRQTYRATEGLGRVQENGRMAFELMARDLREAGGNPCGNADRKEPMKIVNVINNPATRWWTNWNEGILGYEAAIAVAPPANRFTGADALDLMAGDSSTSAIVSSHDTGTARVTLNRADHGLAVGDLAILCDWSQASLFQVTNVNASVIEHANAGSPGNCSRGLGYARPAVCTPVGRIKQYGPIPTETNASATIIRMQPVRWYVGNTAGGGRSLFRSAVVNNGGVLQVREQEIAEGVNDMEVQYLLQGAANYVDATAVPANRWNDVTAVRVTLDMLSADRAGVGGAQLARRIAHTVTLRNRME</sequence>
<reference evidence="3" key="1">
    <citation type="journal article" date="2019" name="Int. J. Syst. Evol. Microbiol.">
        <title>The Global Catalogue of Microorganisms (GCM) 10K type strain sequencing project: providing services to taxonomists for standard genome sequencing and annotation.</title>
        <authorList>
            <consortium name="The Broad Institute Genomics Platform"/>
            <consortium name="The Broad Institute Genome Sequencing Center for Infectious Disease"/>
            <person name="Wu L."/>
            <person name="Ma J."/>
        </authorList>
    </citation>
    <scope>NUCLEOTIDE SEQUENCE [LARGE SCALE GENOMIC DNA]</scope>
    <source>
        <strain evidence="3">JCM 18204</strain>
    </source>
</reference>
<keyword evidence="1" id="KW-1133">Transmembrane helix</keyword>
<keyword evidence="3" id="KW-1185">Reference proteome</keyword>
<evidence type="ECO:0000313" key="2">
    <source>
        <dbReference type="EMBL" id="GAA4783094.1"/>
    </source>
</evidence>
<gene>
    <name evidence="2" type="ORF">GCM10023307_04650</name>
</gene>
<evidence type="ECO:0000256" key="1">
    <source>
        <dbReference type="SAM" id="Phobius"/>
    </source>
</evidence>
<keyword evidence="1" id="KW-0812">Transmembrane</keyword>
<name>A0ABP9ALD1_9GAMM</name>
<dbReference type="Pfam" id="PF16074">
    <property type="entry name" value="PilW"/>
    <property type="match status" value="1"/>
</dbReference>
<dbReference type="RefSeq" id="WP_345301656.1">
    <property type="nucleotide sequence ID" value="NZ_BAABJE010000001.1"/>
</dbReference>
<dbReference type="InterPro" id="IPR032092">
    <property type="entry name" value="PilW"/>
</dbReference>
<evidence type="ECO:0000313" key="3">
    <source>
        <dbReference type="Proteomes" id="UP001499959"/>
    </source>
</evidence>
<protein>
    <recommendedName>
        <fullName evidence="4">Prepilin-type N-terminal cleavage/methylation domain-containing protein</fullName>
    </recommendedName>
</protein>
<proteinExistence type="predicted"/>
<organism evidence="2 3">
    <name type="scientific">Lysobacter hankyongensis</name>
    <dbReference type="NCBI Taxonomy" id="1176535"/>
    <lineage>
        <taxon>Bacteria</taxon>
        <taxon>Pseudomonadati</taxon>
        <taxon>Pseudomonadota</taxon>
        <taxon>Gammaproteobacteria</taxon>
        <taxon>Lysobacterales</taxon>
        <taxon>Lysobacteraceae</taxon>
        <taxon>Lysobacter</taxon>
    </lineage>
</organism>
<keyword evidence="1" id="KW-0472">Membrane</keyword>
<evidence type="ECO:0008006" key="4">
    <source>
        <dbReference type="Google" id="ProtNLM"/>
    </source>
</evidence>
<accession>A0ABP9ALD1</accession>
<comment type="caution">
    <text evidence="2">The sequence shown here is derived from an EMBL/GenBank/DDBJ whole genome shotgun (WGS) entry which is preliminary data.</text>
</comment>